<feature type="region of interest" description="Disordered" evidence="1">
    <location>
        <begin position="1568"/>
        <end position="1636"/>
    </location>
</feature>
<feature type="compositionally biased region" description="Polar residues" evidence="1">
    <location>
        <begin position="167"/>
        <end position="183"/>
    </location>
</feature>
<organism evidence="2 3">
    <name type="scientific">Piromyces finnis</name>
    <dbReference type="NCBI Taxonomy" id="1754191"/>
    <lineage>
        <taxon>Eukaryota</taxon>
        <taxon>Fungi</taxon>
        <taxon>Fungi incertae sedis</taxon>
        <taxon>Chytridiomycota</taxon>
        <taxon>Chytridiomycota incertae sedis</taxon>
        <taxon>Neocallimastigomycetes</taxon>
        <taxon>Neocallimastigales</taxon>
        <taxon>Neocallimastigaceae</taxon>
        <taxon>Piromyces</taxon>
    </lineage>
</organism>
<feature type="region of interest" description="Disordered" evidence="1">
    <location>
        <begin position="167"/>
        <end position="229"/>
    </location>
</feature>
<dbReference type="STRING" id="1754191.A0A1Y1V049"/>
<accession>A0A1Y1V049</accession>
<dbReference type="OrthoDB" id="2160066at2759"/>
<feature type="region of interest" description="Disordered" evidence="1">
    <location>
        <begin position="89"/>
        <end position="119"/>
    </location>
</feature>
<keyword evidence="3" id="KW-1185">Reference proteome</keyword>
<name>A0A1Y1V049_9FUNG</name>
<reference evidence="2 3" key="1">
    <citation type="submission" date="2016-08" db="EMBL/GenBank/DDBJ databases">
        <title>Genomes of anaerobic fungi encode conserved fungal cellulosomes for biomass hydrolysis.</title>
        <authorList>
            <consortium name="DOE Joint Genome Institute"/>
            <person name="Haitjema C.H."/>
            <person name="Gilmore S.P."/>
            <person name="Henske J.K."/>
            <person name="Solomon K.V."/>
            <person name="De Groot R."/>
            <person name="Kuo A."/>
            <person name="Mondo S.J."/>
            <person name="Salamov A.A."/>
            <person name="Labutti K."/>
            <person name="Zhao Z."/>
            <person name="Chiniquy J."/>
            <person name="Barry K."/>
            <person name="Brewer H.M."/>
            <person name="Purvine S.O."/>
            <person name="Wright A.T."/>
            <person name="Boxma B."/>
            <person name="Van Alen T."/>
            <person name="Hackstein J.H."/>
            <person name="Baker S.E."/>
            <person name="Grigoriev I.V."/>
            <person name="O'Malley M.A."/>
        </authorList>
    </citation>
    <scope>NUCLEOTIDE SEQUENCE [LARGE SCALE GENOMIC DNA]</scope>
    <source>
        <strain evidence="3">finn</strain>
    </source>
</reference>
<feature type="region of interest" description="Disordered" evidence="1">
    <location>
        <begin position="1"/>
        <end position="35"/>
    </location>
</feature>
<proteinExistence type="predicted"/>
<protein>
    <submittedName>
        <fullName evidence="2">Uncharacterized protein</fullName>
    </submittedName>
</protein>
<dbReference type="SUPFAM" id="SSF48097">
    <property type="entry name" value="Regulator of G-protein signaling, RGS"/>
    <property type="match status" value="1"/>
</dbReference>
<feature type="compositionally biased region" description="Basic residues" evidence="1">
    <location>
        <begin position="184"/>
        <end position="198"/>
    </location>
</feature>
<evidence type="ECO:0000313" key="2">
    <source>
        <dbReference type="EMBL" id="ORX44383.1"/>
    </source>
</evidence>
<gene>
    <name evidence="2" type="ORF">BCR36DRAFT_359939</name>
</gene>
<feature type="compositionally biased region" description="Low complexity" evidence="1">
    <location>
        <begin position="103"/>
        <end position="114"/>
    </location>
</feature>
<feature type="region of interest" description="Disordered" evidence="1">
    <location>
        <begin position="900"/>
        <end position="919"/>
    </location>
</feature>
<feature type="compositionally biased region" description="Basic and acidic residues" evidence="1">
    <location>
        <begin position="901"/>
        <end position="919"/>
    </location>
</feature>
<evidence type="ECO:0000256" key="1">
    <source>
        <dbReference type="SAM" id="MobiDB-lite"/>
    </source>
</evidence>
<comment type="caution">
    <text evidence="2">The sequence shown here is derived from an EMBL/GenBank/DDBJ whole genome shotgun (WGS) entry which is preliminary data.</text>
</comment>
<feature type="compositionally biased region" description="Low complexity" evidence="1">
    <location>
        <begin position="199"/>
        <end position="219"/>
    </location>
</feature>
<reference evidence="2 3" key="2">
    <citation type="submission" date="2016-08" db="EMBL/GenBank/DDBJ databases">
        <title>Pervasive Adenine N6-methylation of Active Genes in Fungi.</title>
        <authorList>
            <consortium name="DOE Joint Genome Institute"/>
            <person name="Mondo S.J."/>
            <person name="Dannebaum R.O."/>
            <person name="Kuo R.C."/>
            <person name="Labutti K."/>
            <person name="Haridas S."/>
            <person name="Kuo A."/>
            <person name="Salamov A."/>
            <person name="Ahrendt S.R."/>
            <person name="Lipzen A."/>
            <person name="Sullivan W."/>
            <person name="Andreopoulos W.B."/>
            <person name="Clum A."/>
            <person name="Lindquist E."/>
            <person name="Daum C."/>
            <person name="Ramamoorthy G.K."/>
            <person name="Gryganskyi A."/>
            <person name="Culley D."/>
            <person name="Magnuson J.K."/>
            <person name="James T.Y."/>
            <person name="O'Malley M.A."/>
            <person name="Stajich J.E."/>
            <person name="Spatafora J.W."/>
            <person name="Visel A."/>
            <person name="Grigoriev I.V."/>
        </authorList>
    </citation>
    <scope>NUCLEOTIDE SEQUENCE [LARGE SCALE GENOMIC DNA]</scope>
    <source>
        <strain evidence="3">finn</strain>
    </source>
</reference>
<dbReference type="EMBL" id="MCFH01000046">
    <property type="protein sequence ID" value="ORX44383.1"/>
    <property type="molecule type" value="Genomic_DNA"/>
</dbReference>
<feature type="compositionally biased region" description="Basic and acidic residues" evidence="1">
    <location>
        <begin position="1614"/>
        <end position="1628"/>
    </location>
</feature>
<feature type="compositionally biased region" description="Polar residues" evidence="1">
    <location>
        <begin position="1583"/>
        <end position="1598"/>
    </location>
</feature>
<sequence>MKSSDKPKSNSINSKKGNDNATTKPSKSPITIPIKYSNKMFSKNEKGKNNKHISVSIFNFKNHKRSSSVTLPFSKMSFSKLTAQLKQSHRQSNSGNYLSFKPNINSNTETSSINSEKKSRISTSLSFPPIFKNNSTKDEGNSITASKSKTNGIDSIYNKSCGRYASSTPILNYQNPTSITPKSTKNKLKYIPRTRRKSSLSSLSKTSISKSPSSPLTISETENEKESINKKVRSINHPKINTLKNKTDTLQETSVEISNGSSSNQSAINNINEQLVCNDTNIQNNENILVILDGKKNIQKHNNDISNKVFSNDTVKSCNSNCTTFCTNTSCDNLCDSKELASSQIENNSSETINKESTLSMFMPKAVLGKNSLQHSMQREINGIIERFDQTSLNDISGLDQESTRMNTNNLLLTALNNDIVRSKNKSVPKSGISTNITNENITKNITTYQNELKYSDSRIYLSDIDIACLDINKINSDLSESIPEPLNIVYNDTITVAPVTITEFNDIPNATNNPISSYESGLNLINRNLSDKELSQSSEQIFAKNSKISDGIKNDANINKNIKINKINNQSNDYYLNEKINHVSLNKILHGDVHTSVLENASKGKQIKNMLQDNVNKIDNEEQKPKIKARVSSLRQTKNQNTDIIIKEDENLNQQILEKKQNNTNDGVLSIKEPVFNNMKHHPQLLQVTPSYLTNYHHDLETLHFSKNKELYLHSQNSELINNKSNIESLNALKTALLFLSKNESNSINNDDYEKNNSLLNRKSDPSISIFTKRKSANTISAVNNKVINNKKYLSLPSLLSSNTLMPLTDGDDGMLDNCKVMYSVRSIDSGRKLRAYYGIDCPIFLGDGSKLKMSNYYGANLYDEVEDKNKENKRKNQKFGIKRLTSFLHLSSNELSEQEYPKDKLKNDKEDSKKEDCPVEYIPVSMETKEEKEDPLNLYNKNGEIIQNNDIDSNPINKEKIIIPVKSVVTPNYYNGGELKNVGDLIKKYDKDSEIYSSKEFSFKDSFSYTLPCTNASLKKSLSLVNGRDETKTTFNMIPSHLRNVITTPTYQGSFCDTEPYLSSFSFEHSISEYSSSDNSFASVNVKKITSTTTTTMKHQVNSSVLKNEINPLELDNSYVIKKAQDEEEEIEEDNISFSIDEGNNIDSSFNDICRHSTSKIKDEEVDSLFLHTSNMYELPEVDIPKQDIRNKQDNKLNNSKLNISSTSFTQEEINSSLFKELYNKSFIKETQNTMSYSTTSYSYDSFSENPINNNYSFLLDEIYNNGKNTNKKLNNNSDSDDDYNFYDPPEDLNYCDNYFVNRKKKYRLKKPTKTKNNKEEISLKKTNNTSKLINIDSLNSKISSLNNIYDDNSKSLNIIPDIKNSSSLTATTTTKSTVIKNMNNTQNATKNQSLTKSEYSIKNTETKTTIIEDDKDDGYSSSISVTSFNTKLKIFITNQTQPDSNIIKKPQLSERKSSLSFSENQIGFLSKINNENILLSDEKTKKIIQTNIELKNQNSVSDNKINNDTSMEIESNINVVMKGEQSDYELNLEGDDNEDNQSISFIRKNTNTIKQNLIMERKCKRTKRNESKDAIKRFPNSKNDGSIFQKMNINQKKSKKSLLTTSLHSHHSTDLEKDDQKENKTNQKGTMNMSIDGNVFSKYDTYSTSLQEFPDLYPQSISSSLSSISISDKYSKMETQDRYDLSMSSFSQSDFYEETDTEYSFISNNIKLYHRQKAKHYAKNREGVTYQCGDSMNFFNDEEYSATEILKYADVSNEQQYNGETFNADQIENVDHYHSLLSQFLLELLKNECSEYFFIFHDMIQFQYKVFQNCEQFTREGQEIFNTYLTNSSALKITIDTKLVHKIAYGIKYYDRCCFIPLINLILKVLENKYLKYKLHQQPIVETEDPNHKKIIMEEYCDVLDKQYSTNINSLKILNGQESPNQIYKNMLIRKKVLDFYVLMFGKDYLFNKKNEGYYYKSKIINFSEKLINPTIKIK</sequence>
<dbReference type="InterPro" id="IPR036305">
    <property type="entry name" value="RGS_sf"/>
</dbReference>
<dbReference type="InterPro" id="IPR044926">
    <property type="entry name" value="RGS_subdomain_2"/>
</dbReference>
<feature type="compositionally biased region" description="Polar residues" evidence="1">
    <location>
        <begin position="9"/>
        <end position="29"/>
    </location>
</feature>
<dbReference type="Gene3D" id="1.10.167.10">
    <property type="entry name" value="Regulator of G-protein Signalling 4, domain 2"/>
    <property type="match status" value="1"/>
</dbReference>
<evidence type="ECO:0000313" key="3">
    <source>
        <dbReference type="Proteomes" id="UP000193719"/>
    </source>
</evidence>
<dbReference type="Proteomes" id="UP000193719">
    <property type="component" value="Unassembled WGS sequence"/>
</dbReference>